<dbReference type="PANTHER" id="PTHR35936">
    <property type="entry name" value="MEMBRANE-BOUND LYTIC MUREIN TRANSGLYCOSYLASE F"/>
    <property type="match status" value="1"/>
</dbReference>
<name>A0ABN0NWH8_TRELE</name>
<dbReference type="SUPFAM" id="SSF53850">
    <property type="entry name" value="Periplasmic binding protein-like II"/>
    <property type="match status" value="2"/>
</dbReference>
<keyword evidence="1 2" id="KW-0732">Signal</keyword>
<dbReference type="EMBL" id="AWVH01000044">
    <property type="protein sequence ID" value="ERJ91696.1"/>
    <property type="molecule type" value="Genomic_DNA"/>
</dbReference>
<evidence type="ECO:0000256" key="2">
    <source>
        <dbReference type="SAM" id="SignalP"/>
    </source>
</evidence>
<evidence type="ECO:0000259" key="3">
    <source>
        <dbReference type="SMART" id="SM00062"/>
    </source>
</evidence>
<evidence type="ECO:0000313" key="4">
    <source>
        <dbReference type="EMBL" id="ERJ91696.1"/>
    </source>
</evidence>
<feature type="domain" description="Solute-binding protein family 3/N-terminal" evidence="3">
    <location>
        <begin position="2"/>
        <end position="159"/>
    </location>
</feature>
<proteinExistence type="predicted"/>
<dbReference type="InterPro" id="IPR001638">
    <property type="entry name" value="Solute-binding_3/MltF_N"/>
</dbReference>
<gene>
    <name evidence="4" type="ORF">HMPREF9193_02152</name>
</gene>
<comment type="caution">
    <text evidence="4">The sequence shown here is derived from an EMBL/GenBank/DDBJ whole genome shotgun (WGS) entry which is preliminary data.</text>
</comment>
<evidence type="ECO:0000313" key="5">
    <source>
        <dbReference type="Proteomes" id="UP000016649"/>
    </source>
</evidence>
<evidence type="ECO:0000256" key="1">
    <source>
        <dbReference type="ARBA" id="ARBA00022729"/>
    </source>
</evidence>
<organism evidence="4 5">
    <name type="scientific">Treponema lecithinolyticum ATCC 700332</name>
    <dbReference type="NCBI Taxonomy" id="1321815"/>
    <lineage>
        <taxon>Bacteria</taxon>
        <taxon>Pseudomonadati</taxon>
        <taxon>Spirochaetota</taxon>
        <taxon>Spirochaetia</taxon>
        <taxon>Spirochaetales</taxon>
        <taxon>Treponemataceae</taxon>
        <taxon>Treponema</taxon>
    </lineage>
</organism>
<dbReference type="Gene3D" id="3.40.190.10">
    <property type="entry name" value="Periplasmic binding protein-like II"/>
    <property type="match status" value="3"/>
</dbReference>
<protein>
    <submittedName>
        <fullName evidence="4">Glutamine ABC transporter periplasmic domain protein</fullName>
    </submittedName>
</protein>
<reference evidence="4 5" key="1">
    <citation type="submission" date="2013-08" db="EMBL/GenBank/DDBJ databases">
        <authorList>
            <person name="Weinstock G."/>
            <person name="Sodergren E."/>
            <person name="Wylie T."/>
            <person name="Fulton L."/>
            <person name="Fulton R."/>
            <person name="Fronick C."/>
            <person name="O'Laughlin M."/>
            <person name="Godfrey J."/>
            <person name="Miner T."/>
            <person name="Herter B."/>
            <person name="Appelbaum E."/>
            <person name="Cordes M."/>
            <person name="Lek S."/>
            <person name="Wollam A."/>
            <person name="Pepin K.H."/>
            <person name="Palsikar V.B."/>
            <person name="Mitreva M."/>
            <person name="Wilson R.K."/>
        </authorList>
    </citation>
    <scope>NUCLEOTIDE SEQUENCE [LARGE SCALE GENOMIC DNA]</scope>
    <source>
        <strain evidence="4 5">ATCC 700332</strain>
    </source>
</reference>
<accession>A0ABN0NWH8</accession>
<dbReference type="SMART" id="SM00062">
    <property type="entry name" value="PBPb"/>
    <property type="match status" value="1"/>
</dbReference>
<feature type="signal peptide" evidence="2">
    <location>
        <begin position="1"/>
        <end position="31"/>
    </location>
</feature>
<dbReference type="PANTHER" id="PTHR35936:SF17">
    <property type="entry name" value="ARGININE-BINDING EXTRACELLULAR PROTEIN ARTP"/>
    <property type="match status" value="1"/>
</dbReference>
<dbReference type="Proteomes" id="UP000016649">
    <property type="component" value="Unassembled WGS sequence"/>
</dbReference>
<dbReference type="Pfam" id="PF00497">
    <property type="entry name" value="SBP_bac_3"/>
    <property type="match status" value="1"/>
</dbReference>
<sequence length="268" mass="28862">MYTKIQRCIMKKIASVLIFLSSICVLLPALGSHEKAVITCAADLAGKRIGVQAGTTGELYVQEHIKDAQLISFKTGMDAALDLKNGAIDAVVLDELPAKEIVARNGDLTIVADKFARESYAIAVKKGNEQLLSSINKTIQSLKSDGTYEKLVASFMPVDGKITIPLVPLAPAQGKTLKLGTNSAFPPFEYVQGFDVVGFDITMGQYIAKECAASLEVIDMDFDSLIPALASGSIDFIAAGMSVTEERKKNVDFSAPYYESEQVIIVKK</sequence>
<feature type="chain" id="PRO_5045356592" evidence="2">
    <location>
        <begin position="32"/>
        <end position="268"/>
    </location>
</feature>
<keyword evidence="5" id="KW-1185">Reference proteome</keyword>